<evidence type="ECO:0000256" key="2">
    <source>
        <dbReference type="SAM" id="Phobius"/>
    </source>
</evidence>
<feature type="transmembrane region" description="Helical" evidence="2">
    <location>
        <begin position="431"/>
        <end position="455"/>
    </location>
</feature>
<protein>
    <recommendedName>
        <fullName evidence="6">Glycoside hydrolase family 76 protein</fullName>
    </recommendedName>
</protein>
<dbReference type="Gene3D" id="1.50.10.20">
    <property type="match status" value="1"/>
</dbReference>
<feature type="region of interest" description="Disordered" evidence="1">
    <location>
        <begin position="497"/>
        <end position="535"/>
    </location>
</feature>
<keyword evidence="2" id="KW-0472">Membrane</keyword>
<evidence type="ECO:0000256" key="1">
    <source>
        <dbReference type="SAM" id="MobiDB-lite"/>
    </source>
</evidence>
<evidence type="ECO:0000313" key="4">
    <source>
        <dbReference type="EMBL" id="KAJ7210124.1"/>
    </source>
</evidence>
<feature type="region of interest" description="Disordered" evidence="1">
    <location>
        <begin position="571"/>
        <end position="593"/>
    </location>
</feature>
<keyword evidence="2" id="KW-1133">Transmembrane helix</keyword>
<sequence length="593" mass="62041">MSRMFLFLLYGWAISHSILAVLASGIASSSWRKPNATMSATDRVALAEAALQVLVSALPTFTEYPTVFYEMAAIDLATQQDKYNESLQQYLSFATQSQEKSSQPDVSTLTDWLSLGHAAATAHAAYRDPVFLGLANASWAFARSYTISAGDVGAGSMAGKDFSLPPTCQGETLLGGTFNTADPTDHDVTGFASGYFLILSASLAEATSDPAYLSAAQESLYFITTHLVAQNIVQDVISVGGNSSCALNDPTGPEIFSAGSFNAGLLIEGLAVLYSITNNASTLAIIDDVVNATLSNTDWVTPEGIVVHGGGKRGDMYTVRGLAEALRRNAITPELLPFVRSFLAVQFNALIDLATEGGNGSIYAGAWVGPPSAMFSPQNQTLAVSALLGGVALNQTDAPGSAQPPSPPSTGAGGPSGSPAAKTQPRLPRTAVIVGAVLGSLLVPATAGAVVWVIARRKARSGAAWMDRESTFVSTVSETDAASKAQTRTVARRGRLGLPALPPRQPEMSPYRMKVDTSPPARESLASTPLDPESASAVATRTETVAASPSSLPVDELPTRELLRMLSARLLDAPWNEGDSPPPDYSPRSSTIP</sequence>
<dbReference type="SUPFAM" id="SSF48208">
    <property type="entry name" value="Six-hairpin glycosidases"/>
    <property type="match status" value="1"/>
</dbReference>
<dbReference type="GO" id="GO:0005975">
    <property type="term" value="P:carbohydrate metabolic process"/>
    <property type="evidence" value="ECO:0007669"/>
    <property type="project" value="InterPro"/>
</dbReference>
<gene>
    <name evidence="4" type="ORF">GGX14DRAFT_697598</name>
</gene>
<reference evidence="4" key="1">
    <citation type="submission" date="2023-03" db="EMBL/GenBank/DDBJ databases">
        <title>Massive genome expansion in bonnet fungi (Mycena s.s.) driven by repeated elements and novel gene families across ecological guilds.</title>
        <authorList>
            <consortium name="Lawrence Berkeley National Laboratory"/>
            <person name="Harder C.B."/>
            <person name="Miyauchi S."/>
            <person name="Viragh M."/>
            <person name="Kuo A."/>
            <person name="Thoen E."/>
            <person name="Andreopoulos B."/>
            <person name="Lu D."/>
            <person name="Skrede I."/>
            <person name="Drula E."/>
            <person name="Henrissat B."/>
            <person name="Morin E."/>
            <person name="Kohler A."/>
            <person name="Barry K."/>
            <person name="LaButti K."/>
            <person name="Morin E."/>
            <person name="Salamov A."/>
            <person name="Lipzen A."/>
            <person name="Mereny Z."/>
            <person name="Hegedus B."/>
            <person name="Baldrian P."/>
            <person name="Stursova M."/>
            <person name="Weitz H."/>
            <person name="Taylor A."/>
            <person name="Grigoriev I.V."/>
            <person name="Nagy L.G."/>
            <person name="Martin F."/>
            <person name="Kauserud H."/>
        </authorList>
    </citation>
    <scope>NUCLEOTIDE SEQUENCE</scope>
    <source>
        <strain evidence="4">9144</strain>
    </source>
</reference>
<evidence type="ECO:0000313" key="5">
    <source>
        <dbReference type="Proteomes" id="UP001219525"/>
    </source>
</evidence>
<dbReference type="EMBL" id="JARJCW010000029">
    <property type="protein sequence ID" value="KAJ7210124.1"/>
    <property type="molecule type" value="Genomic_DNA"/>
</dbReference>
<name>A0AAD6YAG1_9AGAR</name>
<comment type="caution">
    <text evidence="4">The sequence shown here is derived from an EMBL/GenBank/DDBJ whole genome shotgun (WGS) entry which is preliminary data.</text>
</comment>
<dbReference type="AlphaFoldDB" id="A0AAD6YAG1"/>
<accession>A0AAD6YAG1</accession>
<proteinExistence type="predicted"/>
<organism evidence="4 5">
    <name type="scientific">Mycena pura</name>
    <dbReference type="NCBI Taxonomy" id="153505"/>
    <lineage>
        <taxon>Eukaryota</taxon>
        <taxon>Fungi</taxon>
        <taxon>Dikarya</taxon>
        <taxon>Basidiomycota</taxon>
        <taxon>Agaricomycotina</taxon>
        <taxon>Agaricomycetes</taxon>
        <taxon>Agaricomycetidae</taxon>
        <taxon>Agaricales</taxon>
        <taxon>Marasmiineae</taxon>
        <taxon>Mycenaceae</taxon>
        <taxon>Mycena</taxon>
    </lineage>
</organism>
<keyword evidence="3" id="KW-0732">Signal</keyword>
<feature type="region of interest" description="Disordered" evidence="1">
    <location>
        <begin position="395"/>
        <end position="425"/>
    </location>
</feature>
<keyword evidence="5" id="KW-1185">Reference proteome</keyword>
<evidence type="ECO:0000256" key="3">
    <source>
        <dbReference type="SAM" id="SignalP"/>
    </source>
</evidence>
<dbReference type="InterPro" id="IPR008928">
    <property type="entry name" value="6-hairpin_glycosidase_sf"/>
</dbReference>
<dbReference type="Proteomes" id="UP001219525">
    <property type="component" value="Unassembled WGS sequence"/>
</dbReference>
<keyword evidence="2" id="KW-0812">Transmembrane</keyword>
<feature type="signal peptide" evidence="3">
    <location>
        <begin position="1"/>
        <end position="20"/>
    </location>
</feature>
<feature type="chain" id="PRO_5042274311" description="Glycoside hydrolase family 76 protein" evidence="3">
    <location>
        <begin position="21"/>
        <end position="593"/>
    </location>
</feature>
<evidence type="ECO:0008006" key="6">
    <source>
        <dbReference type="Google" id="ProtNLM"/>
    </source>
</evidence>